<dbReference type="Pfam" id="PF01653">
    <property type="entry name" value="DNA_ligase_aden"/>
    <property type="match status" value="1"/>
</dbReference>
<dbReference type="Gene3D" id="2.40.50.140">
    <property type="entry name" value="Nucleic acid-binding proteins"/>
    <property type="match status" value="1"/>
</dbReference>
<evidence type="ECO:0000313" key="18">
    <source>
        <dbReference type="Proteomes" id="UP000179129"/>
    </source>
</evidence>
<keyword evidence="5 15" id="KW-0436">Ligase</keyword>
<comment type="catalytic activity">
    <reaction evidence="13 15">
        <text>NAD(+) + (deoxyribonucleotide)n-3'-hydroxyl + 5'-phospho-(deoxyribonucleotide)m = (deoxyribonucleotide)n+m + AMP + beta-nicotinamide D-nucleotide.</text>
        <dbReference type="EC" id="6.5.1.2"/>
    </reaction>
</comment>
<name>A0A1F5YK75_9BACT</name>
<protein>
    <recommendedName>
        <fullName evidence="4 15">DNA ligase</fullName>
        <ecNumber evidence="3 15">6.5.1.2</ecNumber>
    </recommendedName>
</protein>
<dbReference type="PANTHER" id="PTHR23389">
    <property type="entry name" value="CHROMOSOME TRANSMISSION FIDELITY FACTOR 18"/>
    <property type="match status" value="1"/>
</dbReference>
<evidence type="ECO:0000256" key="5">
    <source>
        <dbReference type="ARBA" id="ARBA00022598"/>
    </source>
</evidence>
<dbReference type="GO" id="GO:0006260">
    <property type="term" value="P:DNA replication"/>
    <property type="evidence" value="ECO:0007669"/>
    <property type="project" value="UniProtKB-KW"/>
</dbReference>
<dbReference type="EC" id="6.5.1.2" evidence="3 15"/>
<dbReference type="SMART" id="SM00532">
    <property type="entry name" value="LIGANc"/>
    <property type="match status" value="1"/>
</dbReference>
<dbReference type="STRING" id="1817867.A3F83_09690"/>
<dbReference type="GO" id="GO:0003911">
    <property type="term" value="F:DNA ligase (NAD+) activity"/>
    <property type="evidence" value="ECO:0007669"/>
    <property type="project" value="UniProtKB-EC"/>
</dbReference>
<comment type="cofactor">
    <cofactor evidence="1">
        <name>Mg(2+)</name>
        <dbReference type="ChEBI" id="CHEBI:18420"/>
    </cofactor>
</comment>
<evidence type="ECO:0000256" key="11">
    <source>
        <dbReference type="ARBA" id="ARBA00023027"/>
    </source>
</evidence>
<comment type="caution">
    <text evidence="17">The sequence shown here is derived from an EMBL/GenBank/DDBJ whole genome shotgun (WGS) entry which is preliminary data.</text>
</comment>
<dbReference type="InterPro" id="IPR001679">
    <property type="entry name" value="DNA_ligase"/>
</dbReference>
<dbReference type="Gene3D" id="1.10.287.610">
    <property type="entry name" value="Helix hairpin bin"/>
    <property type="match status" value="1"/>
</dbReference>
<evidence type="ECO:0000256" key="10">
    <source>
        <dbReference type="ARBA" id="ARBA00022842"/>
    </source>
</evidence>
<dbReference type="HAMAP" id="MF_01588">
    <property type="entry name" value="DNA_ligase_A"/>
    <property type="match status" value="1"/>
</dbReference>
<dbReference type="GO" id="GO:0006281">
    <property type="term" value="P:DNA repair"/>
    <property type="evidence" value="ECO:0007669"/>
    <property type="project" value="UniProtKB-KW"/>
</dbReference>
<evidence type="ECO:0000256" key="12">
    <source>
        <dbReference type="ARBA" id="ARBA00023204"/>
    </source>
</evidence>
<dbReference type="PANTHER" id="PTHR23389:SF9">
    <property type="entry name" value="DNA LIGASE"/>
    <property type="match status" value="1"/>
</dbReference>
<proteinExistence type="inferred from homology"/>
<evidence type="ECO:0000256" key="3">
    <source>
        <dbReference type="ARBA" id="ARBA00012722"/>
    </source>
</evidence>
<evidence type="ECO:0000256" key="1">
    <source>
        <dbReference type="ARBA" id="ARBA00001946"/>
    </source>
</evidence>
<dbReference type="InterPro" id="IPR013840">
    <property type="entry name" value="DNAligase_N"/>
</dbReference>
<dbReference type="GO" id="GO:0046872">
    <property type="term" value="F:metal ion binding"/>
    <property type="evidence" value="ECO:0007669"/>
    <property type="project" value="UniProtKB-KW"/>
</dbReference>
<dbReference type="Pfam" id="PF03119">
    <property type="entry name" value="DNA_ligase_ZBD"/>
    <property type="match status" value="1"/>
</dbReference>
<dbReference type="PROSITE" id="PS01055">
    <property type="entry name" value="DNA_LIGASE_N1"/>
    <property type="match status" value="1"/>
</dbReference>
<accession>A0A1F5YK75</accession>
<comment type="function">
    <text evidence="2">DNA ligase that catalyzes the formation of phosphodiester linkages between 5'-phosphoryl and 3'-hydroxyl groups in double-stranded DNA using NAD as a coenzyme and as the energy source for the reaction. It is essential for DNA replication and repair of damaged DNA.</text>
</comment>
<dbReference type="InterPro" id="IPR018239">
    <property type="entry name" value="DNA_ligase_AS"/>
</dbReference>
<evidence type="ECO:0000259" key="16">
    <source>
        <dbReference type="SMART" id="SM00532"/>
    </source>
</evidence>
<evidence type="ECO:0000256" key="2">
    <source>
        <dbReference type="ARBA" id="ARBA00004067"/>
    </source>
</evidence>
<comment type="similarity">
    <text evidence="14">Belongs to the NAD-dependent DNA ligase family. LigA subfamily.</text>
</comment>
<dbReference type="Gene3D" id="1.10.150.20">
    <property type="entry name" value="5' to 3' exonuclease, C-terminal subdomain"/>
    <property type="match status" value="1"/>
</dbReference>
<dbReference type="FunFam" id="1.10.287.610:FF:000002">
    <property type="entry name" value="DNA ligase"/>
    <property type="match status" value="1"/>
</dbReference>
<feature type="domain" description="NAD-dependent DNA ligase N-terminal" evidence="16">
    <location>
        <begin position="5"/>
        <end position="456"/>
    </location>
</feature>
<dbReference type="InterPro" id="IPR010994">
    <property type="entry name" value="RuvA_2-like"/>
</dbReference>
<dbReference type="Gene3D" id="3.30.470.30">
    <property type="entry name" value="DNA ligase/mRNA capping enzyme"/>
    <property type="match status" value="1"/>
</dbReference>
<dbReference type="CDD" id="cd00114">
    <property type="entry name" value="LIGANc"/>
    <property type="match status" value="1"/>
</dbReference>
<dbReference type="InterPro" id="IPR013839">
    <property type="entry name" value="DNAligase_adenylation"/>
</dbReference>
<dbReference type="Gene3D" id="6.20.10.30">
    <property type="match status" value="1"/>
</dbReference>
<evidence type="ECO:0000256" key="8">
    <source>
        <dbReference type="ARBA" id="ARBA00022763"/>
    </source>
</evidence>
<dbReference type="GO" id="GO:0005829">
    <property type="term" value="C:cytosol"/>
    <property type="evidence" value="ECO:0007669"/>
    <property type="project" value="TreeGrafter"/>
</dbReference>
<dbReference type="SUPFAM" id="SSF50249">
    <property type="entry name" value="Nucleic acid-binding proteins"/>
    <property type="match status" value="1"/>
</dbReference>
<evidence type="ECO:0000256" key="15">
    <source>
        <dbReference type="RuleBase" id="RU000618"/>
    </source>
</evidence>
<keyword evidence="10" id="KW-0460">Magnesium</keyword>
<dbReference type="InterPro" id="IPR033136">
    <property type="entry name" value="DNA_ligase_CS"/>
</dbReference>
<dbReference type="AlphaFoldDB" id="A0A1F5YK75"/>
<evidence type="ECO:0000256" key="14">
    <source>
        <dbReference type="ARBA" id="ARBA00060881"/>
    </source>
</evidence>
<dbReference type="FunFam" id="1.10.150.20:FF:000007">
    <property type="entry name" value="DNA ligase"/>
    <property type="match status" value="1"/>
</dbReference>
<keyword evidence="6 15" id="KW-0235">DNA replication</keyword>
<evidence type="ECO:0000256" key="4">
    <source>
        <dbReference type="ARBA" id="ARBA00013308"/>
    </source>
</evidence>
<keyword evidence="8 15" id="KW-0227">DNA damage</keyword>
<evidence type="ECO:0000256" key="7">
    <source>
        <dbReference type="ARBA" id="ARBA00022723"/>
    </source>
</evidence>
<keyword evidence="9" id="KW-0862">Zinc</keyword>
<evidence type="ECO:0000256" key="9">
    <source>
        <dbReference type="ARBA" id="ARBA00022833"/>
    </source>
</evidence>
<organism evidence="17 18">
    <name type="scientific">Candidatus Glassbacteria bacterium RIFCSPLOWO2_12_FULL_58_11</name>
    <dbReference type="NCBI Taxonomy" id="1817867"/>
    <lineage>
        <taxon>Bacteria</taxon>
        <taxon>Candidatus Glassiibacteriota</taxon>
    </lineage>
</organism>
<dbReference type="InterPro" id="IPR004150">
    <property type="entry name" value="NAD_DNA_ligase_OB"/>
</dbReference>
<dbReference type="FunFam" id="3.30.470.30:FF:000001">
    <property type="entry name" value="DNA ligase"/>
    <property type="match status" value="1"/>
</dbReference>
<keyword evidence="7" id="KW-0479">Metal-binding</keyword>
<evidence type="ECO:0000256" key="13">
    <source>
        <dbReference type="ARBA" id="ARBA00034005"/>
    </source>
</evidence>
<keyword evidence="12 15" id="KW-0234">DNA repair</keyword>
<dbReference type="Proteomes" id="UP000179129">
    <property type="component" value="Unassembled WGS sequence"/>
</dbReference>
<feature type="non-terminal residue" evidence="17">
    <location>
        <position position="523"/>
    </location>
</feature>
<keyword evidence="11 15" id="KW-0520">NAD</keyword>
<gene>
    <name evidence="17" type="primary">ligA</name>
    <name evidence="17" type="ORF">A3F83_09690</name>
</gene>
<reference evidence="17 18" key="1">
    <citation type="journal article" date="2016" name="Nat. Commun.">
        <title>Thousands of microbial genomes shed light on interconnected biogeochemical processes in an aquifer system.</title>
        <authorList>
            <person name="Anantharaman K."/>
            <person name="Brown C.T."/>
            <person name="Hug L.A."/>
            <person name="Sharon I."/>
            <person name="Castelle C.J."/>
            <person name="Probst A.J."/>
            <person name="Thomas B.C."/>
            <person name="Singh A."/>
            <person name="Wilkins M.J."/>
            <person name="Karaoz U."/>
            <person name="Brodie E.L."/>
            <person name="Williams K.H."/>
            <person name="Hubbard S.S."/>
            <person name="Banfield J.F."/>
        </authorList>
    </citation>
    <scope>NUCLEOTIDE SEQUENCE [LARGE SCALE GENOMIC DNA]</scope>
</reference>
<dbReference type="PROSITE" id="PS01056">
    <property type="entry name" value="DNA_LIGASE_N2"/>
    <property type="match status" value="1"/>
</dbReference>
<dbReference type="SUPFAM" id="SSF56091">
    <property type="entry name" value="DNA ligase/mRNA capping enzyme, catalytic domain"/>
    <property type="match status" value="1"/>
</dbReference>
<dbReference type="InterPro" id="IPR012340">
    <property type="entry name" value="NA-bd_OB-fold"/>
</dbReference>
<sequence>MQESSPAGRVEELRELLRKYDYSYYVLDDPQVADFEYDRLYAELKRLEEEHSELTTPDSPTRRVGGRPLEGFAQVAHGEPMLSLDNSYSEEELIEFDRRIARGLGEEGPFDYVAELKFDGLGVSLRYENGVFVQGATRGDGRTGEDVTANLRTVRSLPLKLKGENLSPPLPGLLEVRGEVYMTRSGLERVNAQRREAGEPEFANPRNSAAGSLRLLDSSLTAKRPLKLFIYQLLGAGWPGARPRFYSHSQVLSWLKEAGFPVNPNWCSCVGIKQVIGYCRRWAELREELDYNIDGVVVKLDHLDLRERLGRTSKAPRWAMAYKFAAEQARTRLLAIEIQVGRTGALTPTARLEPVFLAGTTVSNATLHNEDEIERKDIRVGDWVWIEKGGDIIPKVTAVDLKARPADSQPYRMPDSCPVCGSRAVREPGEVVRRCSNAACPAQVKERIRHFTSRGAMDIEGAGPALVDQVVEKDLVRDVAGLYTLNKEELAGLERMGEKSAENLLAGIEDSKRRGAARLLFAL</sequence>
<dbReference type="FunFam" id="2.40.50.140:FF:000012">
    <property type="entry name" value="DNA ligase"/>
    <property type="match status" value="1"/>
</dbReference>
<dbReference type="SUPFAM" id="SSF47781">
    <property type="entry name" value="RuvA domain 2-like"/>
    <property type="match status" value="1"/>
</dbReference>
<dbReference type="EMBL" id="MFIX01000255">
    <property type="protein sequence ID" value="OGG00494.1"/>
    <property type="molecule type" value="Genomic_DNA"/>
</dbReference>
<evidence type="ECO:0000256" key="6">
    <source>
        <dbReference type="ARBA" id="ARBA00022705"/>
    </source>
</evidence>
<evidence type="ECO:0000313" key="17">
    <source>
        <dbReference type="EMBL" id="OGG00494.1"/>
    </source>
</evidence>
<dbReference type="NCBIfam" id="NF005932">
    <property type="entry name" value="PRK07956.1"/>
    <property type="match status" value="1"/>
</dbReference>
<dbReference type="InterPro" id="IPR004149">
    <property type="entry name" value="Znf_DNAligase_C4"/>
</dbReference>
<dbReference type="NCBIfam" id="TIGR00575">
    <property type="entry name" value="dnlj"/>
    <property type="match status" value="1"/>
</dbReference>
<dbReference type="Pfam" id="PF03120">
    <property type="entry name" value="OB_DNA_ligase"/>
    <property type="match status" value="1"/>
</dbReference>